<evidence type="ECO:0000256" key="4">
    <source>
        <dbReference type="ARBA" id="ARBA00022840"/>
    </source>
</evidence>
<gene>
    <name evidence="6" type="ORF">SAMN05192589_108149</name>
</gene>
<name>A0A1G6X1S5_9BURK</name>
<keyword evidence="2" id="KW-1003">Cell membrane</keyword>
<keyword evidence="4 6" id="KW-0067">ATP-binding</keyword>
<reference evidence="6 7" key="1">
    <citation type="submission" date="2016-10" db="EMBL/GenBank/DDBJ databases">
        <authorList>
            <person name="de Groot N.N."/>
        </authorList>
    </citation>
    <scope>NUCLEOTIDE SEQUENCE [LARGE SCALE GENOMIC DNA]</scope>
    <source>
        <strain evidence="6 7">DSM 16619</strain>
    </source>
</reference>
<evidence type="ECO:0000259" key="5">
    <source>
        <dbReference type="PROSITE" id="PS50893"/>
    </source>
</evidence>
<evidence type="ECO:0000313" key="6">
    <source>
        <dbReference type="EMBL" id="SDD71377.1"/>
    </source>
</evidence>
<protein>
    <submittedName>
        <fullName evidence="6">Putative ABC transport system ATP-binding protein</fullName>
    </submittedName>
</protein>
<feature type="domain" description="ABC transporter" evidence="5">
    <location>
        <begin position="21"/>
        <end position="240"/>
    </location>
</feature>
<dbReference type="InterPro" id="IPR017911">
    <property type="entry name" value="MacB-like_ATP-bd"/>
</dbReference>
<evidence type="ECO:0000256" key="1">
    <source>
        <dbReference type="ARBA" id="ARBA00022448"/>
    </source>
</evidence>
<dbReference type="InterPro" id="IPR003439">
    <property type="entry name" value="ABC_transporter-like_ATP-bd"/>
</dbReference>
<dbReference type="RefSeq" id="WP_434802402.1">
    <property type="nucleotide sequence ID" value="NZ_FMZC01000008.1"/>
</dbReference>
<dbReference type="PANTHER" id="PTHR24220">
    <property type="entry name" value="IMPORT ATP-BINDING PROTEIN"/>
    <property type="match status" value="1"/>
</dbReference>
<dbReference type="GO" id="GO:0005524">
    <property type="term" value="F:ATP binding"/>
    <property type="evidence" value="ECO:0007669"/>
    <property type="project" value="UniProtKB-KW"/>
</dbReference>
<dbReference type="PROSITE" id="PS50893">
    <property type="entry name" value="ABC_TRANSPORTER_2"/>
    <property type="match status" value="1"/>
</dbReference>
<sequence length="240" mass="25252">MNGETPGAQPQAAMPEPAPVLRVEGLGKRYGEADVFAQVDLAVHPGEFVAIVGESGVGKSTLLNCLAGLDTWDTGRIVHGTTDLSTLDDTRRALWRRAHVGFVFQAFHVLPHLDVAQNVALPLMLLGRADAARVEHMLAAVGLEGLGDRLPQQLSGGQLQRVAIARALVHRPALLLADEPTGNLDPTTAARVMDLLLAQTREHGAALVLVTHSDAAAARADLRLRLTAAGMAAPGNHAAL</sequence>
<keyword evidence="1" id="KW-0813">Transport</keyword>
<keyword evidence="3" id="KW-0547">Nucleotide-binding</keyword>
<dbReference type="PROSITE" id="PS00211">
    <property type="entry name" value="ABC_TRANSPORTER_1"/>
    <property type="match status" value="1"/>
</dbReference>
<dbReference type="CDD" id="cd03255">
    <property type="entry name" value="ABC_MJ0796_LolCDE_FtsE"/>
    <property type="match status" value="1"/>
</dbReference>
<dbReference type="GO" id="GO:0016887">
    <property type="term" value="F:ATP hydrolysis activity"/>
    <property type="evidence" value="ECO:0007669"/>
    <property type="project" value="InterPro"/>
</dbReference>
<dbReference type="EMBL" id="FMZC01000008">
    <property type="protein sequence ID" value="SDD71377.1"/>
    <property type="molecule type" value="Genomic_DNA"/>
</dbReference>
<proteinExistence type="predicted"/>
<keyword evidence="7" id="KW-1185">Reference proteome</keyword>
<dbReference type="SMART" id="SM00382">
    <property type="entry name" value="AAA"/>
    <property type="match status" value="1"/>
</dbReference>
<evidence type="ECO:0000256" key="3">
    <source>
        <dbReference type="ARBA" id="ARBA00022741"/>
    </source>
</evidence>
<dbReference type="InterPro" id="IPR027417">
    <property type="entry name" value="P-loop_NTPase"/>
</dbReference>
<dbReference type="InterPro" id="IPR015854">
    <property type="entry name" value="ABC_transpr_LolD-like"/>
</dbReference>
<dbReference type="GO" id="GO:0005886">
    <property type="term" value="C:plasma membrane"/>
    <property type="evidence" value="ECO:0007669"/>
    <property type="project" value="TreeGrafter"/>
</dbReference>
<dbReference type="SUPFAM" id="SSF52540">
    <property type="entry name" value="P-loop containing nucleoside triphosphate hydrolases"/>
    <property type="match status" value="1"/>
</dbReference>
<dbReference type="STRING" id="187868.SAMN05192589_108149"/>
<dbReference type="Proteomes" id="UP000198781">
    <property type="component" value="Unassembled WGS sequence"/>
</dbReference>
<evidence type="ECO:0000256" key="2">
    <source>
        <dbReference type="ARBA" id="ARBA00022475"/>
    </source>
</evidence>
<dbReference type="AlphaFoldDB" id="A0A1G6X1S5"/>
<evidence type="ECO:0000313" key="7">
    <source>
        <dbReference type="Proteomes" id="UP000198781"/>
    </source>
</evidence>
<accession>A0A1G6X1S5</accession>
<dbReference type="GO" id="GO:0022857">
    <property type="term" value="F:transmembrane transporter activity"/>
    <property type="evidence" value="ECO:0007669"/>
    <property type="project" value="TreeGrafter"/>
</dbReference>
<dbReference type="InterPro" id="IPR017871">
    <property type="entry name" value="ABC_transporter-like_CS"/>
</dbReference>
<dbReference type="Pfam" id="PF00005">
    <property type="entry name" value="ABC_tran"/>
    <property type="match status" value="1"/>
</dbReference>
<organism evidence="6 7">
    <name type="scientific">Paracidovorax valerianellae</name>
    <dbReference type="NCBI Taxonomy" id="187868"/>
    <lineage>
        <taxon>Bacteria</taxon>
        <taxon>Pseudomonadati</taxon>
        <taxon>Pseudomonadota</taxon>
        <taxon>Betaproteobacteria</taxon>
        <taxon>Burkholderiales</taxon>
        <taxon>Comamonadaceae</taxon>
        <taxon>Paracidovorax</taxon>
    </lineage>
</organism>
<keyword evidence="2" id="KW-0472">Membrane</keyword>
<dbReference type="InterPro" id="IPR003593">
    <property type="entry name" value="AAA+_ATPase"/>
</dbReference>
<dbReference type="Gene3D" id="3.40.50.300">
    <property type="entry name" value="P-loop containing nucleotide triphosphate hydrolases"/>
    <property type="match status" value="1"/>
</dbReference>